<feature type="domain" description="Amino acid permease/ SLC12A" evidence="18">
    <location>
        <begin position="130"/>
        <end position="305"/>
    </location>
</feature>
<dbReference type="Gene3D" id="1.20.1740.10">
    <property type="entry name" value="Amino acid/polyamine transporter I"/>
    <property type="match status" value="1"/>
</dbReference>
<feature type="transmembrane region" description="Helical" evidence="17">
    <location>
        <begin position="124"/>
        <end position="147"/>
    </location>
</feature>
<dbReference type="GO" id="GO:0055075">
    <property type="term" value="P:potassium ion homeostasis"/>
    <property type="evidence" value="ECO:0007669"/>
    <property type="project" value="TreeGrafter"/>
</dbReference>
<keyword evidence="7" id="KW-0769">Symport</keyword>
<evidence type="ECO:0000256" key="16">
    <source>
        <dbReference type="SAM" id="MobiDB-lite"/>
    </source>
</evidence>
<dbReference type="CTD" id="10723"/>
<feature type="transmembrane region" description="Helical" evidence="17">
    <location>
        <begin position="691"/>
        <end position="713"/>
    </location>
</feature>
<dbReference type="OrthoDB" id="2020542at2759"/>
<feature type="transmembrane region" description="Helical" evidence="17">
    <location>
        <begin position="203"/>
        <end position="224"/>
    </location>
</feature>
<comment type="catalytic activity">
    <reaction evidence="15">
        <text>K(+)(in) + chloride(in) = K(+)(out) + chloride(out)</text>
        <dbReference type="Rhea" id="RHEA:72427"/>
        <dbReference type="ChEBI" id="CHEBI:17996"/>
        <dbReference type="ChEBI" id="CHEBI:29103"/>
    </reaction>
</comment>
<keyword evidence="20" id="KW-1185">Reference proteome</keyword>
<dbReference type="GO" id="GO:0045202">
    <property type="term" value="C:synapse"/>
    <property type="evidence" value="ECO:0007669"/>
    <property type="project" value="GOC"/>
</dbReference>
<keyword evidence="13" id="KW-0868">Chloride</keyword>
<dbReference type="GO" id="GO:0015379">
    <property type="term" value="F:potassium:chloride symporter activity"/>
    <property type="evidence" value="ECO:0007669"/>
    <property type="project" value="InterPro"/>
</dbReference>
<evidence type="ECO:0000313" key="20">
    <source>
        <dbReference type="Proteomes" id="UP000261680"/>
    </source>
</evidence>
<feature type="domain" description="SLC12A transporter C-terminal" evidence="19">
    <location>
        <begin position="937"/>
        <end position="1194"/>
    </location>
</feature>
<feature type="transmembrane region" description="Helical" evidence="17">
    <location>
        <begin position="283"/>
        <end position="302"/>
    </location>
</feature>
<evidence type="ECO:0000256" key="10">
    <source>
        <dbReference type="ARBA" id="ARBA00023065"/>
    </source>
</evidence>
<comment type="similarity">
    <text evidence="14">Belongs to the SLC12A transporter family. K/Cl co-transporter subfamily.</text>
</comment>
<protein>
    <submittedName>
        <fullName evidence="21">Solute carrier family 12 member 7</fullName>
    </submittedName>
</protein>
<dbReference type="RefSeq" id="XP_040486514.1">
    <property type="nucleotide sequence ID" value="XM_040630580.1"/>
</dbReference>
<dbReference type="KEGG" id="umr:103679266"/>
<dbReference type="GO" id="GO:0006884">
    <property type="term" value="P:cell volume homeostasis"/>
    <property type="evidence" value="ECO:0007669"/>
    <property type="project" value="TreeGrafter"/>
</dbReference>
<dbReference type="PANTHER" id="PTHR11827">
    <property type="entry name" value="SOLUTE CARRIER FAMILY 12, CATION COTRANSPORTERS"/>
    <property type="match status" value="1"/>
</dbReference>
<dbReference type="Pfam" id="PF03522">
    <property type="entry name" value="SLC12"/>
    <property type="match status" value="1"/>
</dbReference>
<dbReference type="PANTHER" id="PTHR11827:SF47">
    <property type="entry name" value="SOLUTE CARRIER FAMILY 12 MEMBER 7"/>
    <property type="match status" value="1"/>
</dbReference>
<feature type="domain" description="Amino acid permease/ SLC12A" evidence="18">
    <location>
        <begin position="617"/>
        <end position="806"/>
    </location>
</feature>
<dbReference type="Proteomes" id="UP000261680">
    <property type="component" value="Unplaced"/>
</dbReference>
<feature type="transmembrane region" description="Helical" evidence="17">
    <location>
        <begin position="422"/>
        <end position="442"/>
    </location>
</feature>
<feature type="transmembrane region" description="Helical" evidence="17">
    <location>
        <begin position="725"/>
        <end position="749"/>
    </location>
</feature>
<evidence type="ECO:0000256" key="15">
    <source>
        <dbReference type="ARBA" id="ARBA00047825"/>
    </source>
</evidence>
<dbReference type="GO" id="GO:0005886">
    <property type="term" value="C:plasma membrane"/>
    <property type="evidence" value="ECO:0007669"/>
    <property type="project" value="UniProtKB-SubCell"/>
</dbReference>
<evidence type="ECO:0000256" key="8">
    <source>
        <dbReference type="ARBA" id="ARBA00022958"/>
    </source>
</evidence>
<evidence type="ECO:0000259" key="19">
    <source>
        <dbReference type="Pfam" id="PF03522"/>
    </source>
</evidence>
<evidence type="ECO:0000256" key="6">
    <source>
        <dbReference type="ARBA" id="ARBA00022692"/>
    </source>
</evidence>
<feature type="transmembrane region" description="Helical" evidence="17">
    <location>
        <begin position="462"/>
        <end position="488"/>
    </location>
</feature>
<dbReference type="Pfam" id="PF00324">
    <property type="entry name" value="AA_permease"/>
    <property type="match status" value="3"/>
</dbReference>
<dbReference type="InterPro" id="IPR004841">
    <property type="entry name" value="AA-permease/SLC12A_dom"/>
</dbReference>
<organism evidence="20 21">
    <name type="scientific">Ursus maritimus</name>
    <name type="common">Polar bear</name>
    <name type="synonym">Thalarctos maritimus</name>
    <dbReference type="NCBI Taxonomy" id="29073"/>
    <lineage>
        <taxon>Eukaryota</taxon>
        <taxon>Metazoa</taxon>
        <taxon>Chordata</taxon>
        <taxon>Craniata</taxon>
        <taxon>Vertebrata</taxon>
        <taxon>Euteleostomi</taxon>
        <taxon>Mammalia</taxon>
        <taxon>Eutheria</taxon>
        <taxon>Laurasiatheria</taxon>
        <taxon>Carnivora</taxon>
        <taxon>Caniformia</taxon>
        <taxon>Ursidae</taxon>
        <taxon>Ursus</taxon>
    </lineage>
</organism>
<sequence>MPTNFTVVPVEARADGGQDEAAEAAEGTEGTEAPGPPEGEPDCQSPGDGNPRENSPFINHTEVEQENFFEGKNMALFEEEMDSNPMVSSLLNKLANYTNLSQGVVEHEEHEEDSKRREVKSPRMGTFIGVYLPCLQNILGVILFLRLTWIVGVAGVLESFLIVSMCCTCTMLTAISMSAIATNGVVPAGGSYYMISRSLGPEFGGAVGLCFYLGTTFAGAMYILGTIEIFLTYISPSAAIIQAETAEGEAAAMLHNMRVYGTCTLVLMAMVVFVGVKYVNKLALVFLACVVLSILAIYAGVIKTAFDPPDIPVCLLGNRTLSRRGFDVCAKFHTANNSTTPTALWGLFCNSSMPSATCDEYFAQNNVTEIQGIPGVASGVLLDNLWSAYTDKGAFVERKGTPSVPVPEESRASGLPYVLTDIMTYFTMLVGIYFPSVTGIMAGSNRSGDLRDAQKSIPTGTILAIVTTSFIYLSCIVLFGACIEGVILRDNISDFEREARSPRPLWGVLFGLVCASCPAPAWSWGATEHPTARESTRGSVLSPTARPCGWHFSGVTVASLLLRKVTWGGAASFQLRAWGDATSSACVRKPAPLPHRFGEALQGKLVIGMLAWPSPWVIVIGSFFSTCGAGLQSLTGAPRLLQAIARDGIIPFLQVFGHGKANGEPTWALLLTALICETGILIASLDSVAPILSMFFLMCYMFVNLACAVQTLLRTPNWRPRFRYYHWALSFLGMSLCLALMFVCSWYYALVAMLIAGCIYKYIEYRGAEKEWGDGIRGLSLNAARYALLRVEHGPPHTKNWRPQVLVMLNLDEEQRVKHPRLLSLTTQLKAGKGLTIVGAVLEGTYLDKHVEAQRAEENIRSLMGVEKTKGFCQLVVSSNLRDGMSHLIQSAGLGGMKHNTVLMAWPESWKQEDNTFSWKNFVETVRDTTAAQQALLVAKNVDLFPQNQERFGDGDIDVWWVVHDGGLLMLLPFLLRQHKVWRKCRMRIFTVAQVDDNSIQMKKDLQVFLYHLRISAEVEVVEMVENDISAFTYEKTLMMEQRSQMLKQMQLSKTEREREAQLIHDRNTASHSVVATRTQAPSTPDKVQMTWTKEKLIAEKYKNKEPGVSGFKDLFSLKPNQSNVRRMHTAVKLNGVVLSRSRGAQLVLLNMPGPPRNRQGDENYMEFLEVLTEGLNRVLLVRGSGREVVTIYS</sequence>
<reference evidence="21" key="1">
    <citation type="submission" date="2025-08" db="UniProtKB">
        <authorList>
            <consortium name="RefSeq"/>
        </authorList>
    </citation>
    <scope>IDENTIFICATION</scope>
    <source>
        <tissue evidence="21">Whole blood</tissue>
    </source>
</reference>
<dbReference type="GeneID" id="103679266"/>
<evidence type="ECO:0000256" key="1">
    <source>
        <dbReference type="ARBA" id="ARBA00004651"/>
    </source>
</evidence>
<keyword evidence="10" id="KW-0406">Ion transport</keyword>
<feature type="transmembrane region" description="Helical" evidence="17">
    <location>
        <begin position="259"/>
        <end position="276"/>
    </location>
</feature>
<evidence type="ECO:0000256" key="13">
    <source>
        <dbReference type="ARBA" id="ARBA00023214"/>
    </source>
</evidence>
<dbReference type="AlphaFoldDB" id="A0A8M1G2G6"/>
<keyword evidence="8" id="KW-0630">Potassium</keyword>
<gene>
    <name evidence="21" type="primary">SLC12A7</name>
</gene>
<keyword evidence="9 17" id="KW-1133">Transmembrane helix</keyword>
<evidence type="ECO:0000256" key="3">
    <source>
        <dbReference type="ARBA" id="ARBA00022475"/>
    </source>
</evidence>
<evidence type="ECO:0000256" key="7">
    <source>
        <dbReference type="ARBA" id="ARBA00022847"/>
    </source>
</evidence>
<dbReference type="GO" id="GO:0007268">
    <property type="term" value="P:chemical synaptic transmission"/>
    <property type="evidence" value="ECO:0007669"/>
    <property type="project" value="TreeGrafter"/>
</dbReference>
<name>A0A8M1G2G6_URSMA</name>
<dbReference type="InterPro" id="IPR004842">
    <property type="entry name" value="SLC12A_fam"/>
</dbReference>
<evidence type="ECO:0000256" key="14">
    <source>
        <dbReference type="ARBA" id="ARBA00046331"/>
    </source>
</evidence>
<evidence type="ECO:0000259" key="18">
    <source>
        <dbReference type="Pfam" id="PF00324"/>
    </source>
</evidence>
<keyword evidence="4" id="KW-0633">Potassium transport</keyword>
<dbReference type="GO" id="GO:0055064">
    <property type="term" value="P:chloride ion homeostasis"/>
    <property type="evidence" value="ECO:0007669"/>
    <property type="project" value="TreeGrafter"/>
</dbReference>
<accession>A0A8M1G2G6</accession>
<keyword evidence="6 17" id="KW-0812">Transmembrane</keyword>
<evidence type="ECO:0000256" key="12">
    <source>
        <dbReference type="ARBA" id="ARBA00023180"/>
    </source>
</evidence>
<evidence type="ECO:0000256" key="9">
    <source>
        <dbReference type="ARBA" id="ARBA00022989"/>
    </source>
</evidence>
<dbReference type="InterPro" id="IPR018491">
    <property type="entry name" value="SLC12_C"/>
</dbReference>
<dbReference type="GO" id="GO:1990573">
    <property type="term" value="P:potassium ion import across plasma membrane"/>
    <property type="evidence" value="ECO:0007669"/>
    <property type="project" value="TreeGrafter"/>
</dbReference>
<proteinExistence type="inferred from homology"/>
<feature type="transmembrane region" description="Helical" evidence="17">
    <location>
        <begin position="159"/>
        <end position="182"/>
    </location>
</feature>
<evidence type="ECO:0000256" key="5">
    <source>
        <dbReference type="ARBA" id="ARBA00022553"/>
    </source>
</evidence>
<evidence type="ECO:0000313" key="21">
    <source>
        <dbReference type="RefSeq" id="XP_040486514.1"/>
    </source>
</evidence>
<keyword evidence="11 17" id="KW-0472">Membrane</keyword>
<dbReference type="FunFam" id="1.20.1740.10:FF:000040">
    <property type="entry name" value="Solute carrier family 12 member 6"/>
    <property type="match status" value="1"/>
</dbReference>
<evidence type="ECO:0000256" key="2">
    <source>
        <dbReference type="ARBA" id="ARBA00022448"/>
    </source>
</evidence>
<feature type="domain" description="Amino acid permease/ SLC12A" evidence="18">
    <location>
        <begin position="424"/>
        <end position="484"/>
    </location>
</feature>
<keyword evidence="5" id="KW-0597">Phosphoprotein</keyword>
<keyword evidence="2" id="KW-0813">Transport</keyword>
<evidence type="ECO:0000256" key="4">
    <source>
        <dbReference type="ARBA" id="ARBA00022538"/>
    </source>
</evidence>
<feature type="region of interest" description="Disordered" evidence="16">
    <location>
        <begin position="1"/>
        <end position="57"/>
    </location>
</feature>
<keyword evidence="3" id="KW-1003">Cell membrane</keyword>
<dbReference type="PRINTS" id="PR01081">
    <property type="entry name" value="KCLTRNSPORT"/>
</dbReference>
<evidence type="ECO:0000256" key="11">
    <source>
        <dbReference type="ARBA" id="ARBA00023136"/>
    </source>
</evidence>
<keyword evidence="12" id="KW-0325">Glycoprotein</keyword>
<dbReference type="FunFam" id="1.20.1740.10:FF:000049">
    <property type="entry name" value="Solute carrier family 12 (potassium/chloride transporter), member 4"/>
    <property type="match status" value="1"/>
</dbReference>
<dbReference type="InterPro" id="IPR000076">
    <property type="entry name" value="KCL_cotranspt"/>
</dbReference>
<comment type="subcellular location">
    <subcellularLocation>
        <location evidence="1">Cell membrane</location>
        <topology evidence="1">Multi-pass membrane protein</topology>
    </subcellularLocation>
</comment>
<feature type="compositionally biased region" description="Low complexity" evidence="16">
    <location>
        <begin position="24"/>
        <end position="33"/>
    </location>
</feature>
<evidence type="ECO:0000256" key="17">
    <source>
        <dbReference type="SAM" id="Phobius"/>
    </source>
</evidence>